<dbReference type="Gene3D" id="2.160.20.120">
    <property type="match status" value="1"/>
</dbReference>
<dbReference type="RefSeq" id="WP_092206024.1">
    <property type="nucleotide sequence ID" value="NZ_FOVN01000001.1"/>
</dbReference>
<name>A0A1I4Z2I9_9FLAO</name>
<evidence type="ECO:0000313" key="2">
    <source>
        <dbReference type="Proteomes" id="UP000198705"/>
    </source>
</evidence>
<gene>
    <name evidence="1" type="ORF">SAMN04487989_101463</name>
</gene>
<keyword evidence="2" id="KW-1185">Reference proteome</keyword>
<sequence>MKIGLVVIWFFIFYIPVFGQKGMQRVVDASEVATIDISGNTIFKIKIATKPIQTVSMDLQVEGENNEQVVLQTRQENDTLFIGSAYQPLFVKPDDKLAAHKKISLELTIEIPENLTVTITSDIASVFAKGNFKYLTAELLNGHFSAENYSGSLHVDTLYGNIELETHSGKLDLYTKNGTIKQDKIPVSTKQLTLNSINGNIRVTKTQ</sequence>
<reference evidence="2" key="1">
    <citation type="submission" date="2016-10" db="EMBL/GenBank/DDBJ databases">
        <authorList>
            <person name="Varghese N."/>
            <person name="Submissions S."/>
        </authorList>
    </citation>
    <scope>NUCLEOTIDE SEQUENCE [LARGE SCALE GENOMIC DNA]</scope>
    <source>
        <strain evidence="2">DSM 23925</strain>
    </source>
</reference>
<dbReference type="STRING" id="649333.SAMN04487989_101463"/>
<dbReference type="Proteomes" id="UP000198705">
    <property type="component" value="Unassembled WGS sequence"/>
</dbReference>
<dbReference type="EMBL" id="FOVN01000001">
    <property type="protein sequence ID" value="SFN44417.1"/>
    <property type="molecule type" value="Genomic_DNA"/>
</dbReference>
<protein>
    <recommendedName>
        <fullName evidence="3">Adhesin</fullName>
    </recommendedName>
</protein>
<evidence type="ECO:0008006" key="3">
    <source>
        <dbReference type="Google" id="ProtNLM"/>
    </source>
</evidence>
<evidence type="ECO:0000313" key="1">
    <source>
        <dbReference type="EMBL" id="SFN44417.1"/>
    </source>
</evidence>
<dbReference type="AlphaFoldDB" id="A0A1I4Z2I9"/>
<accession>A0A1I4Z2I9</accession>
<organism evidence="1 2">
    <name type="scientific">Bizionia echini</name>
    <dbReference type="NCBI Taxonomy" id="649333"/>
    <lineage>
        <taxon>Bacteria</taxon>
        <taxon>Pseudomonadati</taxon>
        <taxon>Bacteroidota</taxon>
        <taxon>Flavobacteriia</taxon>
        <taxon>Flavobacteriales</taxon>
        <taxon>Flavobacteriaceae</taxon>
        <taxon>Bizionia</taxon>
    </lineage>
</organism>
<proteinExistence type="predicted"/>
<dbReference type="OrthoDB" id="1144071at2"/>